<protein>
    <submittedName>
        <fullName evidence="9">MFS transporter</fullName>
    </submittedName>
</protein>
<dbReference type="InterPro" id="IPR020846">
    <property type="entry name" value="MFS_dom"/>
</dbReference>
<accession>A0ABT7QK83</accession>
<reference evidence="9" key="2">
    <citation type="journal article" date="2023" name="Microbiome">
        <title>Synthase-selected sorting approach identifies a beta-lactone synthase in a nudibranch symbiotic bacterium.</title>
        <authorList>
            <person name="Dzunkova M."/>
            <person name="La Clair J.J."/>
            <person name="Tyml T."/>
            <person name="Doud D."/>
            <person name="Schulz F."/>
            <person name="Piquer-Esteban S."/>
            <person name="Porcel Sanchis D."/>
            <person name="Osborn A."/>
            <person name="Robinson D."/>
            <person name="Louie K.B."/>
            <person name="Bowen B.P."/>
            <person name="Bowers R.M."/>
            <person name="Lee J."/>
            <person name="Arnau V."/>
            <person name="Diaz-Villanueva W."/>
            <person name="Stepanauskas R."/>
            <person name="Gosliner T."/>
            <person name="Date S.V."/>
            <person name="Northen T.R."/>
            <person name="Cheng J.F."/>
            <person name="Burkart M.D."/>
            <person name="Woyke T."/>
        </authorList>
    </citation>
    <scope>NUCLEOTIDE SEQUENCE</scope>
    <source>
        <strain evidence="9">Df01</strain>
    </source>
</reference>
<dbReference type="Gene3D" id="1.20.1250.20">
    <property type="entry name" value="MFS general substrate transporter like domains"/>
    <property type="match status" value="1"/>
</dbReference>
<evidence type="ECO:0000256" key="2">
    <source>
        <dbReference type="ARBA" id="ARBA00022448"/>
    </source>
</evidence>
<evidence type="ECO:0000256" key="3">
    <source>
        <dbReference type="ARBA" id="ARBA00022475"/>
    </source>
</evidence>
<keyword evidence="3" id="KW-1003">Cell membrane</keyword>
<reference evidence="9" key="1">
    <citation type="submission" date="2022-08" db="EMBL/GenBank/DDBJ databases">
        <authorList>
            <person name="Dzunkova M."/>
            <person name="La Clair J."/>
            <person name="Tyml T."/>
            <person name="Doud D."/>
            <person name="Schulz F."/>
            <person name="Piquer S."/>
            <person name="Porcel Sanchis D."/>
            <person name="Osborn A."/>
            <person name="Robinson D."/>
            <person name="Louie K.B."/>
            <person name="Bowen B.P."/>
            <person name="Bowers R."/>
            <person name="Lee J."/>
            <person name="Arnau Llombart V."/>
            <person name="Diaz Villanueva W."/>
            <person name="Gosliner T."/>
            <person name="Northen T."/>
            <person name="Cheng J.-F."/>
            <person name="Burkart M.D."/>
            <person name="Woyke T."/>
        </authorList>
    </citation>
    <scope>NUCLEOTIDE SEQUENCE</scope>
    <source>
        <strain evidence="9">Df01</strain>
    </source>
</reference>
<evidence type="ECO:0000256" key="1">
    <source>
        <dbReference type="ARBA" id="ARBA00004651"/>
    </source>
</evidence>
<feature type="transmembrane region" description="Helical" evidence="7">
    <location>
        <begin position="77"/>
        <end position="95"/>
    </location>
</feature>
<feature type="transmembrane region" description="Helical" evidence="7">
    <location>
        <begin position="44"/>
        <end position="65"/>
    </location>
</feature>
<dbReference type="PROSITE" id="PS00216">
    <property type="entry name" value="SUGAR_TRANSPORT_1"/>
    <property type="match status" value="1"/>
</dbReference>
<feature type="transmembrane region" description="Helical" evidence="7">
    <location>
        <begin position="237"/>
        <end position="256"/>
    </location>
</feature>
<gene>
    <name evidence="9" type="ORF">NQX30_01805</name>
</gene>
<organism evidence="9 10">
    <name type="scientific">Candidatus Doriopsillibacter californiensis</name>
    <dbReference type="NCBI Taxonomy" id="2970740"/>
    <lineage>
        <taxon>Bacteria</taxon>
        <taxon>Pseudomonadati</taxon>
        <taxon>Pseudomonadota</taxon>
        <taxon>Gammaproteobacteria</taxon>
        <taxon>Candidatus Tethybacterales</taxon>
        <taxon>Candidatus Persebacteraceae</taxon>
        <taxon>Candidatus Doriopsillibacter</taxon>
    </lineage>
</organism>
<keyword evidence="10" id="KW-1185">Reference proteome</keyword>
<evidence type="ECO:0000313" key="9">
    <source>
        <dbReference type="EMBL" id="MDM5147116.1"/>
    </source>
</evidence>
<feature type="transmembrane region" description="Helical" evidence="7">
    <location>
        <begin position="134"/>
        <end position="152"/>
    </location>
</feature>
<dbReference type="Proteomes" id="UP001168167">
    <property type="component" value="Unassembled WGS sequence"/>
</dbReference>
<feature type="transmembrane region" description="Helical" evidence="7">
    <location>
        <begin position="202"/>
        <end position="225"/>
    </location>
</feature>
<evidence type="ECO:0000256" key="6">
    <source>
        <dbReference type="ARBA" id="ARBA00023136"/>
    </source>
</evidence>
<dbReference type="PROSITE" id="PS50850">
    <property type="entry name" value="MFS"/>
    <property type="match status" value="1"/>
</dbReference>
<sequence length="369" mass="38346">MLPRKELLCVGVLAGAMFFRMFGVFIILPVAALAAAALPDGSSGWMMGLVVGGYGITQALMQIPTGVMADRWGRKPVLIGALLVFAAGGFVAAAADNVWELIAGRLLQGSGAVAAVAAAWIADITAPERRARAMLVYGAAIALAFTVSLPVAPPLAGWLGSSGLFALAGILGVTSAVAVSLLPPPTAQATNSDKNSAVTAAVWPYAAGAFVAHYVFSSLFLRLPAALNDFFPLAEHWRVYAPALLAAIVIGVPIVIKERRFALPLAAVLLLPGAIMTIDSWLAATIGLTIFFTGFIIMEAQLPARASRTAPAQRRGEAMGVVMTAEFLGLFAGAAISGLITDVAGETTAQWVAALLIFCWFAIISRKKQ</sequence>
<comment type="subcellular location">
    <subcellularLocation>
        <location evidence="1">Cell membrane</location>
        <topology evidence="1">Multi-pass membrane protein</topology>
    </subcellularLocation>
</comment>
<keyword evidence="2" id="KW-0813">Transport</keyword>
<dbReference type="PANTHER" id="PTHR23517">
    <property type="entry name" value="RESISTANCE PROTEIN MDTM, PUTATIVE-RELATED-RELATED"/>
    <property type="match status" value="1"/>
</dbReference>
<dbReference type="SUPFAM" id="SSF103473">
    <property type="entry name" value="MFS general substrate transporter"/>
    <property type="match status" value="1"/>
</dbReference>
<keyword evidence="4 7" id="KW-0812">Transmembrane</keyword>
<dbReference type="InterPro" id="IPR050171">
    <property type="entry name" value="MFS_Transporters"/>
</dbReference>
<dbReference type="PANTHER" id="PTHR23517:SF2">
    <property type="entry name" value="MULTIDRUG RESISTANCE PROTEIN MDTH"/>
    <property type="match status" value="1"/>
</dbReference>
<evidence type="ECO:0000313" key="10">
    <source>
        <dbReference type="Proteomes" id="UP001168167"/>
    </source>
</evidence>
<feature type="transmembrane region" description="Helical" evidence="7">
    <location>
        <begin position="316"/>
        <end position="336"/>
    </location>
</feature>
<evidence type="ECO:0000259" key="8">
    <source>
        <dbReference type="PROSITE" id="PS50850"/>
    </source>
</evidence>
<evidence type="ECO:0000256" key="4">
    <source>
        <dbReference type="ARBA" id="ARBA00022692"/>
    </source>
</evidence>
<proteinExistence type="predicted"/>
<dbReference type="InterPro" id="IPR036259">
    <property type="entry name" value="MFS_trans_sf"/>
</dbReference>
<feature type="transmembrane region" description="Helical" evidence="7">
    <location>
        <begin position="261"/>
        <end position="278"/>
    </location>
</feature>
<evidence type="ECO:0000256" key="7">
    <source>
        <dbReference type="SAM" id="Phobius"/>
    </source>
</evidence>
<name>A0ABT7QK83_9GAMM</name>
<keyword evidence="5 7" id="KW-1133">Transmembrane helix</keyword>
<feature type="transmembrane region" description="Helical" evidence="7">
    <location>
        <begin position="101"/>
        <end position="122"/>
    </location>
</feature>
<feature type="transmembrane region" description="Helical" evidence="7">
    <location>
        <begin position="348"/>
        <end position="365"/>
    </location>
</feature>
<evidence type="ECO:0000256" key="5">
    <source>
        <dbReference type="ARBA" id="ARBA00022989"/>
    </source>
</evidence>
<keyword evidence="6 7" id="KW-0472">Membrane</keyword>
<feature type="transmembrane region" description="Helical" evidence="7">
    <location>
        <begin position="158"/>
        <end position="182"/>
    </location>
</feature>
<feature type="domain" description="Major facilitator superfamily (MFS) profile" evidence="8">
    <location>
        <begin position="9"/>
        <end position="369"/>
    </location>
</feature>
<dbReference type="InterPro" id="IPR005829">
    <property type="entry name" value="Sugar_transporter_CS"/>
</dbReference>
<dbReference type="Pfam" id="PF07690">
    <property type="entry name" value="MFS_1"/>
    <property type="match status" value="1"/>
</dbReference>
<feature type="transmembrane region" description="Helical" evidence="7">
    <location>
        <begin position="7"/>
        <end position="38"/>
    </location>
</feature>
<comment type="caution">
    <text evidence="9">The sequence shown here is derived from an EMBL/GenBank/DDBJ whole genome shotgun (WGS) entry which is preliminary data.</text>
</comment>
<feature type="transmembrane region" description="Helical" evidence="7">
    <location>
        <begin position="284"/>
        <end position="304"/>
    </location>
</feature>
<dbReference type="InterPro" id="IPR011701">
    <property type="entry name" value="MFS"/>
</dbReference>
<dbReference type="EMBL" id="JANQAO010000001">
    <property type="protein sequence ID" value="MDM5147116.1"/>
    <property type="molecule type" value="Genomic_DNA"/>
</dbReference>